<dbReference type="STRING" id="6239.F35H8.5.1"/>
<evidence type="ECO:0000256" key="4">
    <source>
        <dbReference type="PROSITE-ProRule" id="PRU00176"/>
    </source>
</evidence>
<feature type="domain" description="RRM" evidence="5">
    <location>
        <begin position="42"/>
        <end position="120"/>
    </location>
</feature>
<dbReference type="OrthoDB" id="5916671at2759"/>
<dbReference type="GO" id="GO:0005634">
    <property type="term" value="C:nucleus"/>
    <property type="evidence" value="ECO:0000318"/>
    <property type="project" value="GO_Central"/>
</dbReference>
<dbReference type="FunFam" id="3.30.70.330:FF:000205">
    <property type="entry name" value="Sex lethal, isoform B"/>
    <property type="match status" value="1"/>
</dbReference>
<dbReference type="FunFam" id="3.30.70.330:FF:000480">
    <property type="entry name" value="Fne, isoform A"/>
    <property type="match status" value="1"/>
</dbReference>
<dbReference type="GO" id="GO:0002064">
    <property type="term" value="P:epithelial cell development"/>
    <property type="evidence" value="ECO:0000315"/>
    <property type="project" value="WormBase"/>
</dbReference>
<feature type="domain" description="RRM" evidence="5">
    <location>
        <begin position="374"/>
        <end position="451"/>
    </location>
</feature>
<keyword evidence="2" id="KW-0677">Repeat</keyword>
<dbReference type="GO" id="GO:0035150">
    <property type="term" value="P:regulation of tube size"/>
    <property type="evidence" value="ECO:0000315"/>
    <property type="project" value="WormBase"/>
</dbReference>
<dbReference type="GO" id="GO:0008266">
    <property type="term" value="F:poly(U) RNA binding"/>
    <property type="evidence" value="ECO:0000318"/>
    <property type="project" value="GO_Central"/>
</dbReference>
<reference evidence="6 7" key="1">
    <citation type="journal article" date="1998" name="Science">
        <title>Genome sequence of the nematode C. elegans: a platform for investigating biology.</title>
        <authorList>
            <consortium name="The C. elegans sequencing consortium"/>
            <person name="Sulson J.E."/>
            <person name="Waterston R."/>
        </authorList>
    </citation>
    <scope>NUCLEOTIDE SEQUENCE [LARGE SCALE GENOMIC DNA]</scope>
    <source>
        <strain evidence="6 7">Bristol N2</strain>
    </source>
</reference>
<dbReference type="PANTHER" id="PTHR10352">
    <property type="entry name" value="EUKARYOTIC TRANSLATION INITIATION FACTOR 3 SUBUNIT G"/>
    <property type="match status" value="1"/>
</dbReference>
<sequence>MTMEALLTPNNNNVPTSPVQTTYTSTQRYCSAPNVDIGESKTNLIINYLPQGMTQEEVRSLFTSIGEIESCKLVRDKVTGQSLGYGFVNYVREEDALRAVSSFNGLRLQNKTIKVSYARPSNDQIKGSNLYVSGIPKSMTLHELESIFRPFGQIITSRILSDNVTGLSKGVGFVRFDKKDEADVAIKTLNGSIPSGCSEQITVKFANNPASNNPKGLLSDLEAVQQAATTLVPLSTILGAPTLRATAGGIGPMHHAPITSKYRYSPMGAITAVSQPTATLPADYLTTSALLQMSQLNALAGLNPFATATAVPDFTASLIAHQQQQHAVAQQHAAQTASPPATNGQVAGLAAHAQLSALSASVAATLPPSDTAGYCLFVYNLSSDTDDTLLWQLFSQFGAIVNVKILRDLTQQCKGYAFVSMSNYTEAYNAMLSLNGTNLAGKTLQVVFKSSTPYRA</sequence>
<dbReference type="InterPro" id="IPR012677">
    <property type="entry name" value="Nucleotide-bd_a/b_plait_sf"/>
</dbReference>
<evidence type="ECO:0000256" key="1">
    <source>
        <dbReference type="ARBA" id="ARBA00006266"/>
    </source>
</evidence>
<dbReference type="GO" id="GO:0008143">
    <property type="term" value="F:poly(A) binding"/>
    <property type="evidence" value="ECO:0000318"/>
    <property type="project" value="GO_Central"/>
</dbReference>
<organism evidence="6 7">
    <name type="scientific">Caenorhabditis elegans</name>
    <dbReference type="NCBI Taxonomy" id="6239"/>
    <lineage>
        <taxon>Eukaryota</taxon>
        <taxon>Metazoa</taxon>
        <taxon>Ecdysozoa</taxon>
        <taxon>Nematoda</taxon>
        <taxon>Chromadorea</taxon>
        <taxon>Rhabditida</taxon>
        <taxon>Rhabditina</taxon>
        <taxon>Rhabditomorpha</taxon>
        <taxon>Rhabditoidea</taxon>
        <taxon>Rhabditidae</taxon>
        <taxon>Peloderinae</taxon>
        <taxon>Caenorhabditis</taxon>
    </lineage>
</organism>
<dbReference type="CTD" id="174506"/>
<dbReference type="PeptideAtlas" id="Q20084"/>
<dbReference type="EMBL" id="BX284602">
    <property type="protein sequence ID" value="CAA85327.1"/>
    <property type="molecule type" value="Genomic_DNA"/>
</dbReference>
<evidence type="ECO:0000313" key="8">
    <source>
        <dbReference type="WormBase" id="F35H8.5a"/>
    </source>
</evidence>
<dbReference type="Bgee" id="WBGene00001368">
    <property type="expression patterns" value="Expressed in pharyngeal muscle cell (C elegans) and 9 other cell types or tissues"/>
</dbReference>
<dbReference type="CDD" id="cd12652">
    <property type="entry name" value="RRM2_Hu"/>
    <property type="match status" value="1"/>
</dbReference>
<dbReference type="Gene3D" id="3.30.70.330">
    <property type="match status" value="3"/>
</dbReference>
<dbReference type="SMART" id="SM00360">
    <property type="entry name" value="RRM"/>
    <property type="match status" value="3"/>
</dbReference>
<dbReference type="FunCoup" id="Q20084">
    <property type="interactions" value="1842"/>
</dbReference>
<keyword evidence="3 4" id="KW-0694">RNA-binding</keyword>
<dbReference type="PRINTS" id="PR00961">
    <property type="entry name" value="HUDSXLRNA"/>
</dbReference>
<name>Q20084_CAEEL</name>
<dbReference type="CDD" id="cd12650">
    <property type="entry name" value="RRM1_Hu"/>
    <property type="match status" value="1"/>
</dbReference>
<dbReference type="SUPFAM" id="SSF54928">
    <property type="entry name" value="RNA-binding domain, RBD"/>
    <property type="match status" value="2"/>
</dbReference>
<gene>
    <name evidence="6 8" type="primary">exc-7</name>
    <name evidence="6" type="ORF">CELE_F35H8.5</name>
    <name evidence="8" type="ORF">F35H8.5</name>
</gene>
<dbReference type="InterPro" id="IPR006548">
    <property type="entry name" value="ELAD_HU_SF"/>
</dbReference>
<dbReference type="InterPro" id="IPR035979">
    <property type="entry name" value="RBD_domain_sf"/>
</dbReference>
<evidence type="ECO:0000313" key="6">
    <source>
        <dbReference type="EMBL" id="CAA85327.1"/>
    </source>
</evidence>
<protein>
    <submittedName>
        <fullName evidence="6">RRM domain-containing protein</fullName>
    </submittedName>
</protein>
<comment type="interaction">
    <interactant intactId="EBI-321225">
        <id>Q20084</id>
    </interactant>
    <interactant intactId="EBI-316859">
        <id>G5EFF1</id>
        <label>asd-2</label>
    </interactant>
    <organismsDiffer>false</organismsDiffer>
    <experiments>3</experiments>
</comment>
<dbReference type="WormBase" id="F35H8.5a">
    <property type="protein sequence ID" value="CE00983"/>
    <property type="gene ID" value="WBGene00001368"/>
    <property type="gene designation" value="exc-7"/>
</dbReference>
<evidence type="ECO:0000256" key="3">
    <source>
        <dbReference type="ARBA" id="ARBA00022884"/>
    </source>
</evidence>
<dbReference type="InterPro" id="IPR034775">
    <property type="entry name" value="Elav_RRM1"/>
</dbReference>
<dbReference type="PhylomeDB" id="Q20084"/>
<evidence type="ECO:0000313" key="7">
    <source>
        <dbReference type="Proteomes" id="UP000001940"/>
    </source>
</evidence>
<feature type="domain" description="RRM" evidence="5">
    <location>
        <begin position="128"/>
        <end position="208"/>
    </location>
</feature>
<dbReference type="KEGG" id="cel:CELE_F35H8.5"/>
<dbReference type="PIR" id="T21822">
    <property type="entry name" value="T21822"/>
</dbReference>
<dbReference type="AGR" id="WB:WBGene00001368"/>
<dbReference type="SMR" id="Q20084"/>
<dbReference type="NCBIfam" id="TIGR01661">
    <property type="entry name" value="ELAV_HUD_SF"/>
    <property type="match status" value="1"/>
</dbReference>
<accession>Q20084</accession>
<dbReference type="InterPro" id="IPR002343">
    <property type="entry name" value="Hud_Sxl_RNA"/>
</dbReference>
<dbReference type="PROSITE" id="PS50102">
    <property type="entry name" value="RRM"/>
    <property type="match status" value="3"/>
</dbReference>
<dbReference type="DIP" id="DIP-27011N"/>
<dbReference type="GO" id="GO:0016607">
    <property type="term" value="C:nuclear speck"/>
    <property type="evidence" value="ECO:0000314"/>
    <property type="project" value="WormBase"/>
</dbReference>
<dbReference type="Proteomes" id="UP000001940">
    <property type="component" value="Chromosome II"/>
</dbReference>
<dbReference type="GO" id="GO:0005829">
    <property type="term" value="C:cytosol"/>
    <property type="evidence" value="ECO:0000318"/>
    <property type="project" value="GO_Central"/>
</dbReference>
<dbReference type="Pfam" id="PF00076">
    <property type="entry name" value="RRM_1"/>
    <property type="match status" value="3"/>
</dbReference>
<keyword evidence="9" id="KW-1267">Proteomics identification</keyword>
<dbReference type="GO" id="GO:1990904">
    <property type="term" value="C:ribonucleoprotein complex"/>
    <property type="evidence" value="ECO:0000318"/>
    <property type="project" value="GO_Central"/>
</dbReference>
<evidence type="ECO:0007829" key="9">
    <source>
        <dbReference type="PeptideAtlas" id="Q20084"/>
    </source>
</evidence>
<dbReference type="GO" id="GO:0050686">
    <property type="term" value="P:negative regulation of mRNA processing"/>
    <property type="evidence" value="ECO:0007669"/>
    <property type="project" value="UniProtKB-ARBA"/>
</dbReference>
<comment type="similarity">
    <text evidence="1">Belongs to the RRM elav family.</text>
</comment>
<evidence type="ECO:0000256" key="2">
    <source>
        <dbReference type="ARBA" id="ARBA00022737"/>
    </source>
</evidence>
<dbReference type="PaxDb" id="6239-F35H8.5"/>
<dbReference type="OMA" id="GSEWCIF"/>
<dbReference type="InterPro" id="IPR000504">
    <property type="entry name" value="RRM_dom"/>
</dbReference>
<dbReference type="CDD" id="cd12377">
    <property type="entry name" value="RRM3_Hu"/>
    <property type="match status" value="1"/>
</dbReference>
<dbReference type="eggNOG" id="KOG0145">
    <property type="taxonomic scope" value="Eukaryota"/>
</dbReference>
<dbReference type="RefSeq" id="NP_496057.1">
    <property type="nucleotide sequence ID" value="NM_063656.6"/>
</dbReference>
<dbReference type="AlphaFoldDB" id="Q20084"/>
<dbReference type="GO" id="GO:0045664">
    <property type="term" value="P:regulation of neuron differentiation"/>
    <property type="evidence" value="ECO:0000315"/>
    <property type="project" value="WormBase"/>
</dbReference>
<dbReference type="GO" id="GO:0000381">
    <property type="term" value="P:regulation of alternative mRNA splicing, via spliceosome"/>
    <property type="evidence" value="ECO:0000315"/>
    <property type="project" value="WormBase"/>
</dbReference>
<dbReference type="GeneID" id="174506"/>
<dbReference type="FunFam" id="3.30.70.330:FF:001562">
    <property type="entry name" value="Protein CBR-EXC-7"/>
    <property type="match status" value="1"/>
</dbReference>
<evidence type="ECO:0000259" key="5">
    <source>
        <dbReference type="PROSITE" id="PS50102"/>
    </source>
</evidence>
<keyword evidence="7" id="KW-1185">Reference proteome</keyword>
<proteinExistence type="evidence at protein level"/>
<dbReference type="GO" id="GO:0003727">
    <property type="term" value="F:single-stranded RNA binding"/>
    <property type="evidence" value="ECO:0000314"/>
    <property type="project" value="WormBase"/>
</dbReference>
<dbReference type="InParanoid" id="Q20084"/>
<dbReference type="HOGENOM" id="CLU_026186_2_2_1"/>
<dbReference type="GO" id="GO:0003730">
    <property type="term" value="F:mRNA 3'-UTR binding"/>
    <property type="evidence" value="ECO:0000318"/>
    <property type="project" value="GO_Central"/>
</dbReference>
<dbReference type="IntAct" id="Q20084">
    <property type="interactions" value="12"/>
</dbReference>